<dbReference type="GO" id="GO:0008831">
    <property type="term" value="F:dTDP-4-dehydrorhamnose reductase activity"/>
    <property type="evidence" value="ECO:0007669"/>
    <property type="project" value="UniProtKB-EC"/>
</dbReference>
<dbReference type="Pfam" id="PF04321">
    <property type="entry name" value="RmlD_sub_bind"/>
    <property type="match status" value="1"/>
</dbReference>
<sequence>MNSVAIIGPRGQLGTDLVKTFSKAGWRVFPITHEQVQVEDIDSVNKILREYKSDWVINTAAFHKLEECEMNSEKSWRINAIGPQNVAQIAEEIKCRTVFVSTDYVFSGELPVGFSYSEEDSVSPTNVYGHSKAAGEIATLSISKRNIVVRISSVFGSAGSSGKGGNFIETIIAKARRGEKLQIVEDIHMSPTYTISASDILLHALSEGFGGKLHAANLGTTTWLDFAREILSQMNLKAEISPSQTDPTRIPQRPKNSSLNSSKSLQMLSTHPSWENGLTQYLREKDHI</sequence>
<feature type="region of interest" description="Disordered" evidence="3">
    <location>
        <begin position="240"/>
        <end position="267"/>
    </location>
</feature>
<dbReference type="AlphaFoldDB" id="A0A249L5X7"/>
<evidence type="ECO:0000256" key="3">
    <source>
        <dbReference type="SAM" id="MobiDB-lite"/>
    </source>
</evidence>
<accession>A0A249L5X7</accession>
<comment type="pathway">
    <text evidence="2">Carbohydrate biosynthesis; dTDP-L-rhamnose biosynthesis.</text>
</comment>
<dbReference type="OrthoDB" id="9803892at2"/>
<evidence type="ECO:0000313" key="5">
    <source>
        <dbReference type="EMBL" id="ASY24335.1"/>
    </source>
</evidence>
<evidence type="ECO:0000259" key="4">
    <source>
        <dbReference type="Pfam" id="PF04321"/>
    </source>
</evidence>
<keyword evidence="2" id="KW-0560">Oxidoreductase</keyword>
<feature type="domain" description="RmlD-like substrate binding" evidence="4">
    <location>
        <begin position="4"/>
        <end position="284"/>
    </location>
</feature>
<dbReference type="KEGG" id="nab:B1sIIB91_05540"/>
<dbReference type="Gene3D" id="3.40.50.720">
    <property type="entry name" value="NAD(P)-binding Rossmann-like Domain"/>
    <property type="match status" value="1"/>
</dbReference>
<keyword evidence="6" id="KW-1185">Reference proteome</keyword>
<comment type="similarity">
    <text evidence="1 2">Belongs to the dTDP-4-dehydrorhamnose reductase family.</text>
</comment>
<dbReference type="InterPro" id="IPR029903">
    <property type="entry name" value="RmlD-like-bd"/>
</dbReference>
<dbReference type="InterPro" id="IPR036291">
    <property type="entry name" value="NAD(P)-bd_dom_sf"/>
</dbReference>
<dbReference type="SUPFAM" id="SSF51735">
    <property type="entry name" value="NAD(P)-binding Rossmann-fold domains"/>
    <property type="match status" value="1"/>
</dbReference>
<name>A0A249L5X7_9ACTN</name>
<gene>
    <name evidence="5" type="ORF">B1sIIB91_05540</name>
</gene>
<dbReference type="InterPro" id="IPR005913">
    <property type="entry name" value="dTDP_dehydrorham_reduct"/>
</dbReference>
<keyword evidence="2" id="KW-0521">NADP</keyword>
<dbReference type="Gene3D" id="3.90.25.10">
    <property type="entry name" value="UDP-galactose 4-epimerase, domain 1"/>
    <property type="match status" value="1"/>
</dbReference>
<evidence type="ECO:0000313" key="6">
    <source>
        <dbReference type="Proteomes" id="UP000217210"/>
    </source>
</evidence>
<dbReference type="EMBL" id="CP016779">
    <property type="protein sequence ID" value="ASY24335.1"/>
    <property type="molecule type" value="Genomic_DNA"/>
</dbReference>
<dbReference type="GO" id="GO:0019305">
    <property type="term" value="P:dTDP-rhamnose biosynthetic process"/>
    <property type="evidence" value="ECO:0007669"/>
    <property type="project" value="UniProtKB-UniPathway"/>
</dbReference>
<evidence type="ECO:0000256" key="1">
    <source>
        <dbReference type="ARBA" id="ARBA00010944"/>
    </source>
</evidence>
<proteinExistence type="inferred from homology"/>
<evidence type="ECO:0000256" key="2">
    <source>
        <dbReference type="RuleBase" id="RU364082"/>
    </source>
</evidence>
<dbReference type="RefSeq" id="WP_095688594.1">
    <property type="nucleotide sequence ID" value="NZ_CP016779.1"/>
</dbReference>
<comment type="function">
    <text evidence="2">Catalyzes the reduction of dTDP-6-deoxy-L-lyxo-4-hexulose to yield dTDP-L-rhamnose.</text>
</comment>
<dbReference type="Proteomes" id="UP000217210">
    <property type="component" value="Chromosome"/>
</dbReference>
<feature type="compositionally biased region" description="Low complexity" evidence="3">
    <location>
        <begin position="255"/>
        <end position="265"/>
    </location>
</feature>
<organism evidence="5 6">
    <name type="scientific">Candidatus Nanopelagicus abundans</name>
    <dbReference type="NCBI Taxonomy" id="1884916"/>
    <lineage>
        <taxon>Bacteria</taxon>
        <taxon>Bacillati</taxon>
        <taxon>Actinomycetota</taxon>
        <taxon>Actinomycetes</taxon>
        <taxon>Candidatus Nanopelagicales</taxon>
        <taxon>Candidatus Nanopelagicaceae</taxon>
        <taxon>Candidatus Nanopelagicus</taxon>
    </lineage>
</organism>
<dbReference type="PANTHER" id="PTHR10491:SF4">
    <property type="entry name" value="METHIONINE ADENOSYLTRANSFERASE 2 SUBUNIT BETA"/>
    <property type="match status" value="1"/>
</dbReference>
<dbReference type="EC" id="1.1.1.133" evidence="2"/>
<dbReference type="CDD" id="cd05254">
    <property type="entry name" value="dTDP_HR_like_SDR_e"/>
    <property type="match status" value="1"/>
</dbReference>
<dbReference type="NCBIfam" id="TIGR01214">
    <property type="entry name" value="rmlD"/>
    <property type="match status" value="1"/>
</dbReference>
<reference evidence="5 6" key="1">
    <citation type="submission" date="2016-07" db="EMBL/GenBank/DDBJ databases">
        <title>High microdiversification within the ubiquitous acI lineage of Actinobacteria.</title>
        <authorList>
            <person name="Neuenschwander S.M."/>
            <person name="Salcher M."/>
            <person name="Ghai R."/>
            <person name="Pernthaler J."/>
        </authorList>
    </citation>
    <scope>NUCLEOTIDE SEQUENCE [LARGE SCALE GENOMIC DNA]</scope>
    <source>
        <strain evidence="5">MMS-IIB-91</strain>
    </source>
</reference>
<dbReference type="UniPathway" id="UPA00124"/>
<dbReference type="PANTHER" id="PTHR10491">
    <property type="entry name" value="DTDP-4-DEHYDRORHAMNOSE REDUCTASE"/>
    <property type="match status" value="1"/>
</dbReference>
<protein>
    <recommendedName>
        <fullName evidence="2">dTDP-4-dehydrorhamnose reductase</fullName>
        <ecNumber evidence="2">1.1.1.133</ecNumber>
    </recommendedName>
</protein>